<dbReference type="PROSITE" id="PS50943">
    <property type="entry name" value="HTH_CROC1"/>
    <property type="match status" value="1"/>
</dbReference>
<accession>A0A9D1HCB2</accession>
<dbReference type="CDD" id="cd00093">
    <property type="entry name" value="HTH_XRE"/>
    <property type="match status" value="1"/>
</dbReference>
<protein>
    <submittedName>
        <fullName evidence="2">Helix-turn-helix transcriptional regulator</fullName>
    </submittedName>
</protein>
<sequence>MGTSKIKTGKLEDIICSIRSEKDAENYIRKYTQKEVSSFSEYFNEYISTKDLKISQIIQKSNISRNYIYNIINGNRNPGRDKIIALCIAMGMNYSEINRALKISKQGVLYPKDERDARIIIAVNQGIDDVVELNIILEREGLSIIE</sequence>
<proteinExistence type="predicted"/>
<reference evidence="2" key="2">
    <citation type="journal article" date="2021" name="PeerJ">
        <title>Extensive microbial diversity within the chicken gut microbiome revealed by metagenomics and culture.</title>
        <authorList>
            <person name="Gilroy R."/>
            <person name="Ravi A."/>
            <person name="Getino M."/>
            <person name="Pursley I."/>
            <person name="Horton D.L."/>
            <person name="Alikhan N.F."/>
            <person name="Baker D."/>
            <person name="Gharbi K."/>
            <person name="Hall N."/>
            <person name="Watson M."/>
            <person name="Adriaenssens E.M."/>
            <person name="Foster-Nyarko E."/>
            <person name="Jarju S."/>
            <person name="Secka A."/>
            <person name="Antonio M."/>
            <person name="Oren A."/>
            <person name="Chaudhuri R.R."/>
            <person name="La Ragione R."/>
            <person name="Hildebrand F."/>
            <person name="Pallen M.J."/>
        </authorList>
    </citation>
    <scope>NUCLEOTIDE SEQUENCE</scope>
    <source>
        <strain evidence="2">CHK176-22527</strain>
    </source>
</reference>
<name>A0A9D1HCB2_9FIRM</name>
<organism evidence="2 3">
    <name type="scientific">Candidatus Allocopromorpha excrementavium</name>
    <dbReference type="NCBI Taxonomy" id="2840741"/>
    <lineage>
        <taxon>Bacteria</taxon>
        <taxon>Bacillati</taxon>
        <taxon>Bacillota</taxon>
        <taxon>Clostridia</taxon>
        <taxon>Eubacteriales</taxon>
        <taxon>Eubacteriaceae</taxon>
        <taxon>Eubacteriaceae incertae sedis</taxon>
        <taxon>Candidatus Allocopromorpha</taxon>
    </lineage>
</organism>
<dbReference type="InterPro" id="IPR001387">
    <property type="entry name" value="Cro/C1-type_HTH"/>
</dbReference>
<dbReference type="SUPFAM" id="SSF47413">
    <property type="entry name" value="lambda repressor-like DNA-binding domains"/>
    <property type="match status" value="1"/>
</dbReference>
<gene>
    <name evidence="2" type="ORF">IAD12_00710</name>
</gene>
<dbReference type="GO" id="GO:0003677">
    <property type="term" value="F:DNA binding"/>
    <property type="evidence" value="ECO:0007669"/>
    <property type="project" value="InterPro"/>
</dbReference>
<evidence type="ECO:0000259" key="1">
    <source>
        <dbReference type="PROSITE" id="PS50943"/>
    </source>
</evidence>
<feature type="domain" description="HTH cro/C1-type" evidence="1">
    <location>
        <begin position="60"/>
        <end position="97"/>
    </location>
</feature>
<dbReference type="Gene3D" id="1.10.260.40">
    <property type="entry name" value="lambda repressor-like DNA-binding domains"/>
    <property type="match status" value="1"/>
</dbReference>
<dbReference type="InterPro" id="IPR010982">
    <property type="entry name" value="Lambda_DNA-bd_dom_sf"/>
</dbReference>
<evidence type="ECO:0000313" key="3">
    <source>
        <dbReference type="Proteomes" id="UP000824159"/>
    </source>
</evidence>
<dbReference type="EMBL" id="DVLX01000010">
    <property type="protein sequence ID" value="HIT98760.1"/>
    <property type="molecule type" value="Genomic_DNA"/>
</dbReference>
<reference evidence="2" key="1">
    <citation type="submission" date="2020-10" db="EMBL/GenBank/DDBJ databases">
        <authorList>
            <person name="Gilroy R."/>
        </authorList>
    </citation>
    <scope>NUCLEOTIDE SEQUENCE</scope>
    <source>
        <strain evidence="2">CHK176-22527</strain>
    </source>
</reference>
<evidence type="ECO:0000313" key="2">
    <source>
        <dbReference type="EMBL" id="HIT98760.1"/>
    </source>
</evidence>
<comment type="caution">
    <text evidence="2">The sequence shown here is derived from an EMBL/GenBank/DDBJ whole genome shotgun (WGS) entry which is preliminary data.</text>
</comment>
<dbReference type="AlphaFoldDB" id="A0A9D1HCB2"/>
<dbReference type="Proteomes" id="UP000824159">
    <property type="component" value="Unassembled WGS sequence"/>
</dbReference>